<reference evidence="3 4" key="2">
    <citation type="submission" date="2015-01" db="EMBL/GenBank/DDBJ databases">
        <authorList>
            <consortium name="NBRP consortium"/>
            <person name="Sawabe T."/>
            <person name="Meirelles P."/>
            <person name="Feng G."/>
            <person name="Sayaka M."/>
            <person name="Hattori M."/>
            <person name="Ohkuma M."/>
        </authorList>
    </citation>
    <scope>NUCLEOTIDE SEQUENCE [LARGE SCALE GENOMIC DNA]</scope>
    <source>
        <strain evidence="4">JCM 19231</strain>
    </source>
</reference>
<evidence type="ECO:0000256" key="1">
    <source>
        <dbReference type="ARBA" id="ARBA00022801"/>
    </source>
</evidence>
<proteinExistence type="predicted"/>
<comment type="caution">
    <text evidence="3">The sequence shown here is derived from an EMBL/GenBank/DDBJ whole genome shotgun (WGS) entry which is preliminary data.</text>
</comment>
<dbReference type="InterPro" id="IPR000868">
    <property type="entry name" value="Isochorismatase-like_dom"/>
</dbReference>
<dbReference type="Pfam" id="PF00857">
    <property type="entry name" value="Isochorismatase"/>
    <property type="match status" value="1"/>
</dbReference>
<dbReference type="PANTHER" id="PTHR43540:SF15">
    <property type="entry name" value="BLR5631 PROTEIN"/>
    <property type="match status" value="1"/>
</dbReference>
<protein>
    <submittedName>
        <fullName evidence="3">Isochorismatase</fullName>
        <ecNumber evidence="3">3.3.2.1</ecNumber>
    </submittedName>
</protein>
<dbReference type="InterPro" id="IPR050272">
    <property type="entry name" value="Isochorismatase-like_hydrls"/>
</dbReference>
<feature type="domain" description="Isochorismatase-like" evidence="2">
    <location>
        <begin position="5"/>
        <end position="81"/>
    </location>
</feature>
<dbReference type="PANTHER" id="PTHR43540">
    <property type="entry name" value="PEROXYUREIDOACRYLATE/UREIDOACRYLATE AMIDOHYDROLASE-RELATED"/>
    <property type="match status" value="1"/>
</dbReference>
<gene>
    <name evidence="3" type="ORF">JCM19231_2614</name>
</gene>
<dbReference type="EC" id="3.3.2.1" evidence="3"/>
<accession>A0A0B8P7U9</accession>
<sequence length="87" mass="9953">MSKKALVIIDLQNDYFPEGKYPLWNTEQTLENIETAIELAKKDDALIVHVQHIADPAMGLAPFFNQGSEGAEIHPHIMQQRQKVKWL</sequence>
<reference evidence="3 4" key="1">
    <citation type="submission" date="2015-01" db="EMBL/GenBank/DDBJ databases">
        <title>Vibrio sp. C1 JCM 19231 whole genome shotgun sequence.</title>
        <authorList>
            <person name="Sawabe T."/>
            <person name="Meirelles P."/>
            <person name="Feng G."/>
            <person name="Sayaka M."/>
            <person name="Hattori M."/>
            <person name="Ohkuma M."/>
        </authorList>
    </citation>
    <scope>NUCLEOTIDE SEQUENCE [LARGE SCALE GENOMIC DNA]</scope>
    <source>
        <strain evidence="4">JCM 19231</strain>
    </source>
</reference>
<dbReference type="AlphaFoldDB" id="A0A0B8P7U9"/>
<evidence type="ECO:0000313" key="4">
    <source>
        <dbReference type="Proteomes" id="UP000031671"/>
    </source>
</evidence>
<dbReference type="Proteomes" id="UP000031671">
    <property type="component" value="Unassembled WGS sequence"/>
</dbReference>
<dbReference type="EMBL" id="BBRZ01000116">
    <property type="protein sequence ID" value="GAM58984.1"/>
    <property type="molecule type" value="Genomic_DNA"/>
</dbReference>
<dbReference type="SUPFAM" id="SSF52499">
    <property type="entry name" value="Isochorismatase-like hydrolases"/>
    <property type="match status" value="1"/>
</dbReference>
<dbReference type="InterPro" id="IPR036380">
    <property type="entry name" value="Isochorismatase-like_sf"/>
</dbReference>
<dbReference type="GO" id="GO:0008908">
    <property type="term" value="F:isochorismatase activity"/>
    <property type="evidence" value="ECO:0007669"/>
    <property type="project" value="UniProtKB-EC"/>
</dbReference>
<keyword evidence="1 3" id="KW-0378">Hydrolase</keyword>
<organism evidence="3 4">
    <name type="scientific">Vibrio ishigakensis</name>
    <dbReference type="NCBI Taxonomy" id="1481914"/>
    <lineage>
        <taxon>Bacteria</taxon>
        <taxon>Pseudomonadati</taxon>
        <taxon>Pseudomonadota</taxon>
        <taxon>Gammaproteobacteria</taxon>
        <taxon>Vibrionales</taxon>
        <taxon>Vibrionaceae</taxon>
        <taxon>Vibrio</taxon>
    </lineage>
</organism>
<evidence type="ECO:0000313" key="3">
    <source>
        <dbReference type="EMBL" id="GAM58984.1"/>
    </source>
</evidence>
<keyword evidence="4" id="KW-1185">Reference proteome</keyword>
<name>A0A0B8P7U9_9VIBR</name>
<dbReference type="Gene3D" id="3.40.50.850">
    <property type="entry name" value="Isochorismatase-like"/>
    <property type="match status" value="1"/>
</dbReference>
<evidence type="ECO:0000259" key="2">
    <source>
        <dbReference type="Pfam" id="PF00857"/>
    </source>
</evidence>